<evidence type="ECO:0000256" key="3">
    <source>
        <dbReference type="PIRSR" id="PIRSR000915-2"/>
    </source>
</evidence>
<gene>
    <name evidence="6" type="ORF">AJ85_01165</name>
    <name evidence="5" type="ORF">BALCAV_0203100</name>
</gene>
<evidence type="ECO:0000313" key="8">
    <source>
        <dbReference type="Proteomes" id="UP000297014"/>
    </source>
</evidence>
<dbReference type="InterPro" id="IPR036412">
    <property type="entry name" value="HAD-like_sf"/>
</dbReference>
<comment type="function">
    <text evidence="1">Catalyzes the dephosphorylation of 2-6 carbon acid sugars in vitro.</text>
</comment>
<feature type="binding site" evidence="4">
    <location>
        <position position="8"/>
    </location>
    <ligand>
        <name>Mg(2+)</name>
        <dbReference type="ChEBI" id="CHEBI:18420"/>
    </ligand>
</feature>
<dbReference type="PANTHER" id="PTHR19288">
    <property type="entry name" value="4-NITROPHENYLPHOSPHATASE-RELATED"/>
    <property type="match status" value="1"/>
</dbReference>
<feature type="binding site" evidence="4">
    <location>
        <position position="10"/>
    </location>
    <ligand>
        <name>Mg(2+)</name>
        <dbReference type="ChEBI" id="CHEBI:18420"/>
    </ligand>
</feature>
<comment type="caution">
    <text evidence="5">The sequence shown here is derived from an EMBL/GenBank/DDBJ whole genome shotgun (WGS) entry which is preliminary data.</text>
</comment>
<evidence type="ECO:0000313" key="5">
    <source>
        <dbReference type="EMBL" id="KGA98630.1"/>
    </source>
</evidence>
<dbReference type="NCBIfam" id="TIGR01460">
    <property type="entry name" value="HAD-SF-IIA"/>
    <property type="match status" value="1"/>
</dbReference>
<sequence length="269" mass="29372">MTRGFIFDLDGTVYLGEKAIEGSAQTISELKEKGDRVLFLSNKPIASRHSYVEKLWKMGIVTTLDEVLNSNYIMANYLKANLGEDERVLVIGETPLFAELKALSIPITNNPLKASYVVLSWDRSFSYDKLNSAYQAWRNGAKIIATNPDRTCPIEGGEIPDCGAMIGAIEGATGQKIDLVVGKPSTLMADAALKKLGLEKSNCYMVGDRLETDIKMANDVGISSILVLTGITTKDMAEKSLDKPTFILDSIKDIPKNICGSINNKSILK</sequence>
<dbReference type="OrthoDB" id="9810449at2"/>
<dbReference type="PANTHER" id="PTHR19288:SF46">
    <property type="entry name" value="HALOACID DEHALOGENASE-LIKE HYDROLASE DOMAIN-CONTAINING PROTEIN 2"/>
    <property type="match status" value="1"/>
</dbReference>
<reference evidence="5 7" key="1">
    <citation type="journal article" date="2014" name="Genome Announc.">
        <title>Draft Genome Sequence of Bacillus alcalophilus AV1934, a Classic Alkaliphile Isolated from Human Feces in 1934.</title>
        <authorList>
            <person name="Attie O."/>
            <person name="Jayaprakash A."/>
            <person name="Shah H."/>
            <person name="Paulsen I.T."/>
            <person name="Morino M."/>
            <person name="Takahashi Y."/>
            <person name="Narumi I."/>
            <person name="Sachidanandam R."/>
            <person name="Satoh K."/>
            <person name="Ito M."/>
            <person name="Krulwich T.A."/>
        </authorList>
    </citation>
    <scope>NUCLEOTIDE SEQUENCE [LARGE SCALE GENOMIC DNA]</scope>
    <source>
        <strain evidence="5 7">AV1934</strain>
    </source>
</reference>
<dbReference type="STRING" id="1218173.BALCAV_0203100"/>
<evidence type="ECO:0000313" key="7">
    <source>
        <dbReference type="Proteomes" id="UP000002754"/>
    </source>
</evidence>
<keyword evidence="5" id="KW-0378">Hydrolase</keyword>
<dbReference type="InterPro" id="IPR023214">
    <property type="entry name" value="HAD_sf"/>
</dbReference>
<accession>A0A094XIN4</accession>
<dbReference type="Gene3D" id="3.40.50.1000">
    <property type="entry name" value="HAD superfamily/HAD-like"/>
    <property type="match status" value="2"/>
</dbReference>
<comment type="similarity">
    <text evidence="1">Belongs to the HAD-like hydrolase superfamily. NagD family.</text>
</comment>
<dbReference type="Pfam" id="PF13344">
    <property type="entry name" value="Hydrolase_6"/>
    <property type="match status" value="1"/>
</dbReference>
<dbReference type="EMBL" id="JALP01000040">
    <property type="protein sequence ID" value="THG91864.1"/>
    <property type="molecule type" value="Genomic_DNA"/>
</dbReference>
<dbReference type="EMBL" id="ALPT02000007">
    <property type="protein sequence ID" value="KGA98630.1"/>
    <property type="molecule type" value="Genomic_DNA"/>
</dbReference>
<proteinExistence type="inferred from homology"/>
<name>A0A094XIN4_ALKAL</name>
<comment type="cofactor">
    <cofactor evidence="4">
        <name>Mg(2+)</name>
        <dbReference type="ChEBI" id="CHEBI:18420"/>
    </cofactor>
    <text evidence="4">Divalent metal ions. Mg(2+) is the most effective.</text>
</comment>
<dbReference type="Pfam" id="PF13242">
    <property type="entry name" value="Hydrolase_like"/>
    <property type="match status" value="1"/>
</dbReference>
<keyword evidence="1 4" id="KW-0460">Magnesium</keyword>
<dbReference type="EC" id="3.1.3.-" evidence="1"/>
<dbReference type="AlphaFoldDB" id="A0A094XIN4"/>
<protein>
    <recommendedName>
        <fullName evidence="1">Acid sugar phosphatase</fullName>
        <ecNumber evidence="1">3.1.3.-</ecNumber>
    </recommendedName>
</protein>
<feature type="active site" description="Proton donor" evidence="2">
    <location>
        <position position="10"/>
    </location>
</feature>
<dbReference type="SUPFAM" id="SSF56784">
    <property type="entry name" value="HAD-like"/>
    <property type="match status" value="1"/>
</dbReference>
<reference evidence="6 8" key="2">
    <citation type="submission" date="2014-01" db="EMBL/GenBank/DDBJ databases">
        <title>Draft genome sequencing of Bacillus alcalophilus CGMCC 1.3604.</title>
        <authorList>
            <person name="Yang J."/>
            <person name="Diao L."/>
            <person name="Yang S."/>
        </authorList>
    </citation>
    <scope>NUCLEOTIDE SEQUENCE [LARGE SCALE GENOMIC DNA]</scope>
    <source>
        <strain evidence="6 8">CGMCC 1.3604</strain>
    </source>
</reference>
<dbReference type="Proteomes" id="UP000002754">
    <property type="component" value="Unassembled WGS sequence"/>
</dbReference>
<organism evidence="5 7">
    <name type="scientific">Alkalihalobacillus alcalophilus ATCC 27647 = CGMCC 1.3604</name>
    <dbReference type="NCBI Taxonomy" id="1218173"/>
    <lineage>
        <taxon>Bacteria</taxon>
        <taxon>Bacillati</taxon>
        <taxon>Bacillota</taxon>
        <taxon>Bacilli</taxon>
        <taxon>Bacillales</taxon>
        <taxon>Bacillaceae</taxon>
        <taxon>Alkalihalobacillus</taxon>
    </lineage>
</organism>
<dbReference type="GO" id="GO:0005737">
    <property type="term" value="C:cytoplasm"/>
    <property type="evidence" value="ECO:0007669"/>
    <property type="project" value="TreeGrafter"/>
</dbReference>
<keyword evidence="7" id="KW-1185">Reference proteome</keyword>
<evidence type="ECO:0000256" key="1">
    <source>
        <dbReference type="PIRNR" id="PIRNR000915"/>
    </source>
</evidence>
<evidence type="ECO:0000313" key="6">
    <source>
        <dbReference type="EMBL" id="THG91864.1"/>
    </source>
</evidence>
<feature type="binding site" evidence="4">
    <location>
        <position position="208"/>
    </location>
    <ligand>
        <name>Mg(2+)</name>
        <dbReference type="ChEBI" id="CHEBI:18420"/>
    </ligand>
</feature>
<evidence type="ECO:0000256" key="4">
    <source>
        <dbReference type="PIRSR" id="PIRSR000915-3"/>
    </source>
</evidence>
<dbReference type="InterPro" id="IPR006357">
    <property type="entry name" value="HAD-SF_hydro_IIA"/>
</dbReference>
<evidence type="ECO:0000256" key="2">
    <source>
        <dbReference type="PIRSR" id="PIRSR000915-1"/>
    </source>
</evidence>
<dbReference type="GO" id="GO:0016791">
    <property type="term" value="F:phosphatase activity"/>
    <property type="evidence" value="ECO:0007669"/>
    <property type="project" value="TreeGrafter"/>
</dbReference>
<feature type="active site" description="Nucleophile" evidence="2">
    <location>
        <position position="8"/>
    </location>
</feature>
<dbReference type="PIRSF" id="PIRSF000915">
    <property type="entry name" value="PGP-type_phosphatase"/>
    <property type="match status" value="1"/>
</dbReference>
<keyword evidence="1 4" id="KW-0479">Metal-binding</keyword>
<dbReference type="eggNOG" id="COG0647">
    <property type="taxonomic scope" value="Bacteria"/>
</dbReference>
<dbReference type="GO" id="GO:0046872">
    <property type="term" value="F:metal ion binding"/>
    <property type="evidence" value="ECO:0007669"/>
    <property type="project" value="UniProtKB-KW"/>
</dbReference>
<dbReference type="Proteomes" id="UP000297014">
    <property type="component" value="Unassembled WGS sequence"/>
</dbReference>
<dbReference type="RefSeq" id="WP_003320972.1">
    <property type="nucleotide sequence ID" value="NZ_ALPT02000007.1"/>
</dbReference>
<feature type="binding site" evidence="3">
    <location>
        <position position="183"/>
    </location>
    <ligand>
        <name>substrate</name>
    </ligand>
</feature>